<sequence>MADVVMKIDDLDGTPIPPGQGGTVRFGFRGKEYAIDLTSAHEEELASLLSPYIEKAKEAEVLDSLNGEPPLAADEADREMAKLLQAEAKRNLRLGKKPYDTIAAREWLTQQGIEYNQMGRLAKEYREIYERHFGLPSYDLSAKHAVASD</sequence>
<dbReference type="EMBL" id="VFPS01000002">
    <property type="protein sequence ID" value="TQM98820.1"/>
    <property type="molecule type" value="Genomic_DNA"/>
</dbReference>
<evidence type="ECO:0000313" key="2">
    <source>
        <dbReference type="EMBL" id="TQM98820.1"/>
    </source>
</evidence>
<dbReference type="RefSeq" id="WP_141381193.1">
    <property type="nucleotide sequence ID" value="NZ_BJNA01000054.1"/>
</dbReference>
<feature type="domain" description="Lsr2 dimerization" evidence="1">
    <location>
        <begin position="4"/>
        <end position="59"/>
    </location>
</feature>
<comment type="caution">
    <text evidence="2">The sequence shown here is derived from an EMBL/GenBank/DDBJ whole genome shotgun (WGS) entry which is preliminary data.</text>
</comment>
<gene>
    <name evidence="2" type="ORF">FHX68_1533</name>
</gene>
<protein>
    <submittedName>
        <fullName evidence="2">Lsr2 protein</fullName>
    </submittedName>
</protein>
<name>A0A4Y3URK5_9MICO</name>
<dbReference type="AlphaFoldDB" id="A0A4Y3URK5"/>
<reference evidence="2 3" key="1">
    <citation type="submission" date="2019-06" db="EMBL/GenBank/DDBJ databases">
        <title>Sequencing the genomes of 1000 actinobacteria strains.</title>
        <authorList>
            <person name="Klenk H.-P."/>
        </authorList>
    </citation>
    <scope>NUCLEOTIDE SEQUENCE [LARGE SCALE GENOMIC DNA]</scope>
    <source>
        <strain evidence="2 3">DSM 20427</strain>
    </source>
</reference>
<evidence type="ECO:0000313" key="3">
    <source>
        <dbReference type="Proteomes" id="UP000319804"/>
    </source>
</evidence>
<dbReference type="Proteomes" id="UP000319804">
    <property type="component" value="Unassembled WGS sequence"/>
</dbReference>
<organism evidence="2 3">
    <name type="scientific">Microbacterium lacticum</name>
    <dbReference type="NCBI Taxonomy" id="33885"/>
    <lineage>
        <taxon>Bacteria</taxon>
        <taxon>Bacillati</taxon>
        <taxon>Actinomycetota</taxon>
        <taxon>Actinomycetes</taxon>
        <taxon>Micrococcales</taxon>
        <taxon>Microbacteriaceae</taxon>
        <taxon>Microbacterium</taxon>
    </lineage>
</organism>
<evidence type="ECO:0000259" key="1">
    <source>
        <dbReference type="Pfam" id="PF11774"/>
    </source>
</evidence>
<accession>A0A4Y3URK5</accession>
<dbReference type="Gene3D" id="3.30.60.230">
    <property type="entry name" value="Lsr2, dimerization domain"/>
    <property type="match status" value="1"/>
</dbReference>
<keyword evidence="3" id="KW-1185">Reference proteome</keyword>
<dbReference type="Pfam" id="PF11774">
    <property type="entry name" value="Lsr2"/>
    <property type="match status" value="1"/>
</dbReference>
<dbReference type="OrthoDB" id="4113332at2"/>
<dbReference type="InterPro" id="IPR024412">
    <property type="entry name" value="Lsr2_dim_dom"/>
</dbReference>
<dbReference type="InterPro" id="IPR042261">
    <property type="entry name" value="Lsr2-like_dimerization"/>
</dbReference>
<proteinExistence type="predicted"/>
<dbReference type="GO" id="GO:0003677">
    <property type="term" value="F:DNA binding"/>
    <property type="evidence" value="ECO:0007669"/>
    <property type="project" value="InterPro"/>
</dbReference>